<gene>
    <name evidence="1" type="ORF">ACHIPZ_25880</name>
</gene>
<protein>
    <submittedName>
        <fullName evidence="1">Uncharacterized protein</fullName>
    </submittedName>
</protein>
<evidence type="ECO:0000313" key="1">
    <source>
        <dbReference type="EMBL" id="MFH5211604.1"/>
    </source>
</evidence>
<evidence type="ECO:0000313" key="2">
    <source>
        <dbReference type="Proteomes" id="UP001609175"/>
    </source>
</evidence>
<sequence length="46" mass="4569">MASVTNPDGLPTIGAPLGEIITDVVGFDVPDLFVPTFGTGPVGKVG</sequence>
<comment type="caution">
    <text evidence="1">The sequence shown here is derived from an EMBL/GenBank/DDBJ whole genome shotgun (WGS) entry which is preliminary data.</text>
</comment>
<reference evidence="1 2" key="1">
    <citation type="submission" date="2024-10" db="EMBL/GenBank/DDBJ databases">
        <authorList>
            <person name="Riesco R."/>
        </authorList>
    </citation>
    <scope>NUCLEOTIDE SEQUENCE [LARGE SCALE GENOMIC DNA]</scope>
    <source>
        <strain evidence="1 2">NCIMB 15449</strain>
    </source>
</reference>
<name>A0ABW7JYN5_9NOCA</name>
<dbReference type="Proteomes" id="UP001609175">
    <property type="component" value="Unassembled WGS sequence"/>
</dbReference>
<accession>A0ABW7JYN5</accession>
<proteinExistence type="predicted"/>
<organism evidence="1 2">
    <name type="scientific">Antrihabitans spumae</name>
    <dbReference type="NCBI Taxonomy" id="3373370"/>
    <lineage>
        <taxon>Bacteria</taxon>
        <taxon>Bacillati</taxon>
        <taxon>Actinomycetota</taxon>
        <taxon>Actinomycetes</taxon>
        <taxon>Mycobacteriales</taxon>
        <taxon>Nocardiaceae</taxon>
        <taxon>Antrihabitans</taxon>
    </lineage>
</organism>
<dbReference type="EMBL" id="JBIMSO010000130">
    <property type="protein sequence ID" value="MFH5211604.1"/>
    <property type="molecule type" value="Genomic_DNA"/>
</dbReference>